<accession>A0A1V4HRJ0</accession>
<evidence type="ECO:0000313" key="1">
    <source>
        <dbReference type="EMBL" id="OPH61271.1"/>
    </source>
</evidence>
<dbReference type="STRING" id="1469647.BC351_15130"/>
<sequence>MNAWSFYWWKTMELGANKSLWLFDAEWRSCSQLLDSEKPAKVQAFSTKSCENMGKPAIVQAF</sequence>
<dbReference type="Proteomes" id="UP000190626">
    <property type="component" value="Unassembled WGS sequence"/>
</dbReference>
<keyword evidence="2" id="KW-1185">Reference proteome</keyword>
<organism evidence="1 2">
    <name type="scientific">Paenibacillus ferrarius</name>
    <dbReference type="NCBI Taxonomy" id="1469647"/>
    <lineage>
        <taxon>Bacteria</taxon>
        <taxon>Bacillati</taxon>
        <taxon>Bacillota</taxon>
        <taxon>Bacilli</taxon>
        <taxon>Bacillales</taxon>
        <taxon>Paenibacillaceae</taxon>
        <taxon>Paenibacillus</taxon>
    </lineage>
</organism>
<gene>
    <name evidence="1" type="ORF">BC351_15130</name>
</gene>
<proteinExistence type="predicted"/>
<evidence type="ECO:0000313" key="2">
    <source>
        <dbReference type="Proteomes" id="UP000190626"/>
    </source>
</evidence>
<dbReference type="EMBL" id="MBTG01000002">
    <property type="protein sequence ID" value="OPH61271.1"/>
    <property type="molecule type" value="Genomic_DNA"/>
</dbReference>
<comment type="caution">
    <text evidence="1">The sequence shown here is derived from an EMBL/GenBank/DDBJ whole genome shotgun (WGS) entry which is preliminary data.</text>
</comment>
<protein>
    <submittedName>
        <fullName evidence="1">Uncharacterized protein</fullName>
    </submittedName>
</protein>
<reference evidence="2" key="1">
    <citation type="submission" date="2016-07" db="EMBL/GenBank/DDBJ databases">
        <authorList>
            <person name="Florea S."/>
            <person name="Webb J.S."/>
            <person name="Jaromczyk J."/>
            <person name="Schardl C.L."/>
        </authorList>
    </citation>
    <scope>NUCLEOTIDE SEQUENCE [LARGE SCALE GENOMIC DNA]</scope>
    <source>
        <strain evidence="2">CY1</strain>
    </source>
</reference>
<name>A0A1V4HRJ0_9BACL</name>
<dbReference type="AlphaFoldDB" id="A0A1V4HRJ0"/>